<feature type="region of interest" description="Disordered" evidence="1">
    <location>
        <begin position="159"/>
        <end position="185"/>
    </location>
</feature>
<feature type="transmembrane region" description="Helical" evidence="2">
    <location>
        <begin position="12"/>
        <end position="32"/>
    </location>
</feature>
<evidence type="ECO:0000256" key="2">
    <source>
        <dbReference type="SAM" id="Phobius"/>
    </source>
</evidence>
<proteinExistence type="predicted"/>
<evidence type="ECO:0000313" key="3">
    <source>
        <dbReference type="EMBL" id="KLO18457.1"/>
    </source>
</evidence>
<dbReference type="AlphaFoldDB" id="A0A0H2S3D0"/>
<gene>
    <name evidence="3" type="ORF">SCHPADRAFT_118543</name>
</gene>
<dbReference type="Proteomes" id="UP000053477">
    <property type="component" value="Unassembled WGS sequence"/>
</dbReference>
<reference evidence="3 4" key="1">
    <citation type="submission" date="2015-04" db="EMBL/GenBank/DDBJ databases">
        <title>Complete genome sequence of Schizopora paradoxa KUC8140, a cosmopolitan wood degrader in East Asia.</title>
        <authorList>
            <consortium name="DOE Joint Genome Institute"/>
            <person name="Min B."/>
            <person name="Park H."/>
            <person name="Jang Y."/>
            <person name="Kim J.-J."/>
            <person name="Kim K.H."/>
            <person name="Pangilinan J."/>
            <person name="Lipzen A."/>
            <person name="Riley R."/>
            <person name="Grigoriev I.V."/>
            <person name="Spatafora J.W."/>
            <person name="Choi I.-G."/>
        </authorList>
    </citation>
    <scope>NUCLEOTIDE SEQUENCE [LARGE SCALE GENOMIC DNA]</scope>
    <source>
        <strain evidence="3 4">KUC8140</strain>
    </source>
</reference>
<dbReference type="InParanoid" id="A0A0H2S3D0"/>
<keyword evidence="2" id="KW-1133">Transmembrane helix</keyword>
<sequence>MDEDLLVGSEIFIVPFFLSFSLSYLISLSTHLRTFSSESLRSLRHSRTTVALRQPPNRCQSILWMATATDLRFRPWPGTLVGARMDGATFIFSSKMYIDPSPEFVVRAPFFLSSLNPFLLFSVHRFIHPYRSLSSFTAHFPIISLSNLYDPLSLSHRSLNSSKTRPTPIQDTMHAGRSCGSRTNRQYPDAFFRKARSCEG</sequence>
<feature type="compositionally biased region" description="Polar residues" evidence="1">
    <location>
        <begin position="159"/>
        <end position="170"/>
    </location>
</feature>
<keyword evidence="2" id="KW-0812">Transmembrane</keyword>
<keyword evidence="4" id="KW-1185">Reference proteome</keyword>
<accession>A0A0H2S3D0</accession>
<evidence type="ECO:0000313" key="4">
    <source>
        <dbReference type="Proteomes" id="UP000053477"/>
    </source>
</evidence>
<dbReference type="EMBL" id="KQ085894">
    <property type="protein sequence ID" value="KLO18457.1"/>
    <property type="molecule type" value="Genomic_DNA"/>
</dbReference>
<protein>
    <submittedName>
        <fullName evidence="3">Uncharacterized protein</fullName>
    </submittedName>
</protein>
<evidence type="ECO:0000256" key="1">
    <source>
        <dbReference type="SAM" id="MobiDB-lite"/>
    </source>
</evidence>
<name>A0A0H2S3D0_9AGAM</name>
<organism evidence="3 4">
    <name type="scientific">Schizopora paradoxa</name>
    <dbReference type="NCBI Taxonomy" id="27342"/>
    <lineage>
        <taxon>Eukaryota</taxon>
        <taxon>Fungi</taxon>
        <taxon>Dikarya</taxon>
        <taxon>Basidiomycota</taxon>
        <taxon>Agaricomycotina</taxon>
        <taxon>Agaricomycetes</taxon>
        <taxon>Hymenochaetales</taxon>
        <taxon>Schizoporaceae</taxon>
        <taxon>Schizopora</taxon>
    </lineage>
</organism>
<keyword evidence="2" id="KW-0472">Membrane</keyword>